<reference evidence="3 4" key="1">
    <citation type="submission" date="2021-06" db="EMBL/GenBank/DDBJ databases">
        <authorList>
            <person name="Palmer J.M."/>
        </authorList>
    </citation>
    <scope>NUCLEOTIDE SEQUENCE [LARGE SCALE GENOMIC DNA]</scope>
    <source>
        <strain evidence="3 4">AS_MEX2019</strain>
        <tissue evidence="3">Muscle</tissue>
    </source>
</reference>
<sequence length="122" mass="13933">TKIKQLEQEAHKAAGQIFMVTSNAQLRTVLFEKLRLHELCENKKLPKTISKQQQSTSEAALLQLQHLHPLPKIILEYRQVHKIKSTFVDGILSCVKSKNYISSKWYQTSAVTGRISAKHPVK</sequence>
<evidence type="ECO:0000259" key="2">
    <source>
        <dbReference type="Pfam" id="PF00476"/>
    </source>
</evidence>
<feature type="domain" description="DNA-directed DNA polymerase family A palm" evidence="2">
    <location>
        <begin position="2"/>
        <end position="120"/>
    </location>
</feature>
<dbReference type="PANTHER" id="PTHR10133:SF27">
    <property type="entry name" value="DNA POLYMERASE NU"/>
    <property type="match status" value="1"/>
</dbReference>
<name>A0ABV1A264_9TELE</name>
<comment type="caution">
    <text evidence="3">The sequence shown here is derived from an EMBL/GenBank/DDBJ whole genome shotgun (WGS) entry which is preliminary data.</text>
</comment>
<gene>
    <name evidence="3" type="ORF">AMECASPLE_023826</name>
</gene>
<dbReference type="InterPro" id="IPR001098">
    <property type="entry name" value="DNA-dir_DNA_pol_A_palm_dom"/>
</dbReference>
<dbReference type="Proteomes" id="UP001469553">
    <property type="component" value="Unassembled WGS sequence"/>
</dbReference>
<evidence type="ECO:0000256" key="1">
    <source>
        <dbReference type="ARBA" id="ARBA00022705"/>
    </source>
</evidence>
<accession>A0ABV1A264</accession>
<dbReference type="Gene3D" id="1.20.1060.10">
    <property type="entry name" value="Taq DNA Polymerase, Chain T, domain 4"/>
    <property type="match status" value="1"/>
</dbReference>
<keyword evidence="1" id="KW-0235">DNA replication</keyword>
<organism evidence="3 4">
    <name type="scientific">Ameca splendens</name>
    <dbReference type="NCBI Taxonomy" id="208324"/>
    <lineage>
        <taxon>Eukaryota</taxon>
        <taxon>Metazoa</taxon>
        <taxon>Chordata</taxon>
        <taxon>Craniata</taxon>
        <taxon>Vertebrata</taxon>
        <taxon>Euteleostomi</taxon>
        <taxon>Actinopterygii</taxon>
        <taxon>Neopterygii</taxon>
        <taxon>Teleostei</taxon>
        <taxon>Neoteleostei</taxon>
        <taxon>Acanthomorphata</taxon>
        <taxon>Ovalentaria</taxon>
        <taxon>Atherinomorphae</taxon>
        <taxon>Cyprinodontiformes</taxon>
        <taxon>Goodeidae</taxon>
        <taxon>Ameca</taxon>
    </lineage>
</organism>
<keyword evidence="4" id="KW-1185">Reference proteome</keyword>
<evidence type="ECO:0000313" key="4">
    <source>
        <dbReference type="Proteomes" id="UP001469553"/>
    </source>
</evidence>
<dbReference type="InterPro" id="IPR002298">
    <property type="entry name" value="DNA_polymerase_A"/>
</dbReference>
<dbReference type="Pfam" id="PF00476">
    <property type="entry name" value="DNA_pol_A"/>
    <property type="match status" value="1"/>
</dbReference>
<feature type="non-terminal residue" evidence="3">
    <location>
        <position position="1"/>
    </location>
</feature>
<proteinExistence type="predicted"/>
<dbReference type="EMBL" id="JAHRIP010077461">
    <property type="protein sequence ID" value="MEQ2311746.1"/>
    <property type="molecule type" value="Genomic_DNA"/>
</dbReference>
<dbReference type="SUPFAM" id="SSF56672">
    <property type="entry name" value="DNA/RNA polymerases"/>
    <property type="match status" value="1"/>
</dbReference>
<dbReference type="InterPro" id="IPR043502">
    <property type="entry name" value="DNA/RNA_pol_sf"/>
</dbReference>
<dbReference type="PANTHER" id="PTHR10133">
    <property type="entry name" value="DNA POLYMERASE I"/>
    <property type="match status" value="1"/>
</dbReference>
<evidence type="ECO:0000313" key="3">
    <source>
        <dbReference type="EMBL" id="MEQ2311746.1"/>
    </source>
</evidence>
<protein>
    <recommendedName>
        <fullName evidence="2">DNA-directed DNA polymerase family A palm domain-containing protein</fullName>
    </recommendedName>
</protein>